<gene>
    <name evidence="7" type="ORF">DYI23_07010</name>
</gene>
<dbReference type="Pfam" id="PF01810">
    <property type="entry name" value="LysE"/>
    <property type="match status" value="1"/>
</dbReference>
<feature type="transmembrane region" description="Helical" evidence="6">
    <location>
        <begin position="111"/>
        <end position="135"/>
    </location>
</feature>
<dbReference type="AlphaFoldDB" id="A0A944CBF7"/>
<reference evidence="7" key="1">
    <citation type="submission" date="2018-08" db="EMBL/GenBank/DDBJ databases">
        <authorList>
            <person name="Jin W."/>
            <person name="Wang H."/>
            <person name="Yang Y."/>
            <person name="Li M."/>
            <person name="Liu J."/>
        </authorList>
    </citation>
    <scope>NUCLEOTIDE SEQUENCE</scope>
    <source>
        <strain evidence="7">AESS21</strain>
    </source>
</reference>
<evidence type="ECO:0000313" key="7">
    <source>
        <dbReference type="EMBL" id="MBS8259964.1"/>
    </source>
</evidence>
<dbReference type="GO" id="GO:0005886">
    <property type="term" value="C:plasma membrane"/>
    <property type="evidence" value="ECO:0007669"/>
    <property type="project" value="UniProtKB-SubCell"/>
</dbReference>
<comment type="subcellular location">
    <subcellularLocation>
        <location evidence="1">Cell membrane</location>
        <topology evidence="1">Multi-pass membrane protein</topology>
    </subcellularLocation>
</comment>
<keyword evidence="4 6" id="KW-1133">Transmembrane helix</keyword>
<feature type="transmembrane region" description="Helical" evidence="6">
    <location>
        <begin position="71"/>
        <end position="91"/>
    </location>
</feature>
<sequence>MDLTLFLAFLAATLVIIATPGPAVALASSLAVRHGPRAAMASVAGDALGSVVHIVVAVLSLSALLSVASQILPALQIIGGLYILYLAYSAFTAKPHAPEENAVHRGYRSAFISGFFSCVSNPKAIVFFASLFPSFISSEHDVLSQSFIYGLIFVVLDGASIMGYAMLALAALRSPLGSRINVDKLSGAGLFGIGAFLIFKGYRDLRAV</sequence>
<evidence type="ECO:0000313" key="8">
    <source>
        <dbReference type="Proteomes" id="UP000705379"/>
    </source>
</evidence>
<dbReference type="EMBL" id="QTKU01000001">
    <property type="protein sequence ID" value="MBS8259964.1"/>
    <property type="molecule type" value="Genomic_DNA"/>
</dbReference>
<proteinExistence type="predicted"/>
<evidence type="ECO:0000256" key="2">
    <source>
        <dbReference type="ARBA" id="ARBA00022475"/>
    </source>
</evidence>
<evidence type="ECO:0000256" key="3">
    <source>
        <dbReference type="ARBA" id="ARBA00022692"/>
    </source>
</evidence>
<evidence type="ECO:0000256" key="6">
    <source>
        <dbReference type="SAM" id="Phobius"/>
    </source>
</evidence>
<name>A0A944CBF7_9HYPH</name>
<feature type="transmembrane region" description="Helical" evidence="6">
    <location>
        <begin position="147"/>
        <end position="172"/>
    </location>
</feature>
<dbReference type="PANTHER" id="PTHR30086:SF20">
    <property type="entry name" value="ARGININE EXPORTER PROTEIN ARGO-RELATED"/>
    <property type="match status" value="1"/>
</dbReference>
<dbReference type="PANTHER" id="PTHR30086">
    <property type="entry name" value="ARGININE EXPORTER PROTEIN ARGO"/>
    <property type="match status" value="1"/>
</dbReference>
<keyword evidence="3 6" id="KW-0812">Transmembrane</keyword>
<keyword evidence="2" id="KW-1003">Cell membrane</keyword>
<dbReference type="RefSeq" id="WP_213215518.1">
    <property type="nucleotide sequence ID" value="NZ_QTKU01000001.1"/>
</dbReference>
<keyword evidence="5 6" id="KW-0472">Membrane</keyword>
<dbReference type="InterPro" id="IPR001123">
    <property type="entry name" value="LeuE-type"/>
</dbReference>
<evidence type="ECO:0000256" key="5">
    <source>
        <dbReference type="ARBA" id="ARBA00023136"/>
    </source>
</evidence>
<reference evidence="7" key="2">
    <citation type="journal article" date="2021" name="Microorganisms">
        <title>Bacterial Dimethylsulfoniopropionate Biosynthesis in the East China Sea.</title>
        <authorList>
            <person name="Liu J."/>
            <person name="Zhang Y."/>
            <person name="Liu J."/>
            <person name="Zhong H."/>
            <person name="Williams B.T."/>
            <person name="Zheng Y."/>
            <person name="Curson A.R.J."/>
            <person name="Sun C."/>
            <person name="Sun H."/>
            <person name="Song D."/>
            <person name="Wagner Mackenzie B."/>
            <person name="Bermejo Martinez A."/>
            <person name="Todd J.D."/>
            <person name="Zhang X.H."/>
        </authorList>
    </citation>
    <scope>NUCLEOTIDE SEQUENCE</scope>
    <source>
        <strain evidence="7">AESS21</strain>
    </source>
</reference>
<feature type="transmembrane region" description="Helical" evidence="6">
    <location>
        <begin position="43"/>
        <end position="64"/>
    </location>
</feature>
<dbReference type="Proteomes" id="UP000705379">
    <property type="component" value="Unassembled WGS sequence"/>
</dbReference>
<evidence type="ECO:0000256" key="1">
    <source>
        <dbReference type="ARBA" id="ARBA00004651"/>
    </source>
</evidence>
<feature type="transmembrane region" description="Helical" evidence="6">
    <location>
        <begin position="184"/>
        <end position="202"/>
    </location>
</feature>
<comment type="caution">
    <text evidence="7">The sequence shown here is derived from an EMBL/GenBank/DDBJ whole genome shotgun (WGS) entry which is preliminary data.</text>
</comment>
<evidence type="ECO:0000256" key="4">
    <source>
        <dbReference type="ARBA" id="ARBA00022989"/>
    </source>
</evidence>
<dbReference type="GO" id="GO:0015171">
    <property type="term" value="F:amino acid transmembrane transporter activity"/>
    <property type="evidence" value="ECO:0007669"/>
    <property type="project" value="TreeGrafter"/>
</dbReference>
<organism evidence="7 8">
    <name type="scientific">Roseibium polysiphoniae</name>
    <dbReference type="NCBI Taxonomy" id="2571221"/>
    <lineage>
        <taxon>Bacteria</taxon>
        <taxon>Pseudomonadati</taxon>
        <taxon>Pseudomonadota</taxon>
        <taxon>Alphaproteobacteria</taxon>
        <taxon>Hyphomicrobiales</taxon>
        <taxon>Stappiaceae</taxon>
        <taxon>Roseibium</taxon>
    </lineage>
</organism>
<protein>
    <submittedName>
        <fullName evidence="7">LysE family translocator</fullName>
    </submittedName>
</protein>
<accession>A0A944CBF7</accession>